<protein>
    <submittedName>
        <fullName evidence="2">Uncharacterized protein</fullName>
    </submittedName>
</protein>
<evidence type="ECO:0000313" key="3">
    <source>
        <dbReference type="Proteomes" id="UP000193467"/>
    </source>
</evidence>
<reference evidence="2 3" key="1">
    <citation type="submission" date="2016-07" db="EMBL/GenBank/DDBJ databases">
        <title>Pervasive Adenine N6-methylation of Active Genes in Fungi.</title>
        <authorList>
            <consortium name="DOE Joint Genome Institute"/>
            <person name="Mondo S.J."/>
            <person name="Dannebaum R.O."/>
            <person name="Kuo R.C."/>
            <person name="Labutti K."/>
            <person name="Haridas S."/>
            <person name="Kuo A."/>
            <person name="Salamov A."/>
            <person name="Ahrendt S.R."/>
            <person name="Lipzen A."/>
            <person name="Sullivan W."/>
            <person name="Andreopoulos W.B."/>
            <person name="Clum A."/>
            <person name="Lindquist E."/>
            <person name="Daum C."/>
            <person name="Ramamoorthy G.K."/>
            <person name="Gryganskyi A."/>
            <person name="Culley D."/>
            <person name="Magnuson J.K."/>
            <person name="James T.Y."/>
            <person name="O'Malley M.A."/>
            <person name="Stajich J.E."/>
            <person name="Spatafora J.W."/>
            <person name="Visel A."/>
            <person name="Grigoriev I.V."/>
        </authorList>
    </citation>
    <scope>NUCLEOTIDE SEQUENCE [LARGE SCALE GENOMIC DNA]</scope>
    <source>
        <strain evidence="2 3">62-1032</strain>
    </source>
</reference>
<keyword evidence="3" id="KW-1185">Reference proteome</keyword>
<proteinExistence type="predicted"/>
<evidence type="ECO:0000313" key="2">
    <source>
        <dbReference type="EMBL" id="ORY69270.1"/>
    </source>
</evidence>
<dbReference type="EMBL" id="MCGR01000057">
    <property type="protein sequence ID" value="ORY69270.1"/>
    <property type="molecule type" value="Genomic_DNA"/>
</dbReference>
<gene>
    <name evidence="2" type="ORF">BCR35DRAFT_308060</name>
</gene>
<evidence type="ECO:0000256" key="1">
    <source>
        <dbReference type="SAM" id="MobiDB-lite"/>
    </source>
</evidence>
<dbReference type="AlphaFoldDB" id="A0A1Y2ECH0"/>
<dbReference type="Proteomes" id="UP000193467">
    <property type="component" value="Unassembled WGS sequence"/>
</dbReference>
<name>A0A1Y2ECH0_9BASI</name>
<accession>A0A1Y2ECH0</accession>
<sequence>MERPRSSLPLLPSYDGKTALDFSPTPRHLQGGDLQGCLLANALSQRGAASKCSSTLKRRREAR</sequence>
<organism evidence="2 3">
    <name type="scientific">Leucosporidium creatinivorum</name>
    <dbReference type="NCBI Taxonomy" id="106004"/>
    <lineage>
        <taxon>Eukaryota</taxon>
        <taxon>Fungi</taxon>
        <taxon>Dikarya</taxon>
        <taxon>Basidiomycota</taxon>
        <taxon>Pucciniomycotina</taxon>
        <taxon>Microbotryomycetes</taxon>
        <taxon>Leucosporidiales</taxon>
        <taxon>Leucosporidium</taxon>
    </lineage>
</organism>
<feature type="region of interest" description="Disordered" evidence="1">
    <location>
        <begin position="1"/>
        <end position="27"/>
    </location>
</feature>
<comment type="caution">
    <text evidence="2">The sequence shown here is derived from an EMBL/GenBank/DDBJ whole genome shotgun (WGS) entry which is preliminary data.</text>
</comment>
<dbReference type="InParanoid" id="A0A1Y2ECH0"/>